<keyword evidence="2" id="KW-1185">Reference proteome</keyword>
<dbReference type="EMBL" id="CAXAMN010015936">
    <property type="protein sequence ID" value="CAK9046948.1"/>
    <property type="molecule type" value="Genomic_DNA"/>
</dbReference>
<gene>
    <name evidence="1" type="ORF">CCMP2556_LOCUS24358</name>
</gene>
<dbReference type="Proteomes" id="UP001642484">
    <property type="component" value="Unassembled WGS sequence"/>
</dbReference>
<name>A0ABP0M629_9DINO</name>
<sequence>MEEGNFIYGTTINEEEVVRDFRDFVTKFVESGEATYLKQLRKIWEQQEDKTKGIKFPLQ</sequence>
<accession>A0ABP0M629</accession>
<proteinExistence type="predicted"/>
<comment type="caution">
    <text evidence="1">The sequence shown here is derived from an EMBL/GenBank/DDBJ whole genome shotgun (WGS) entry which is preliminary data.</text>
</comment>
<evidence type="ECO:0000313" key="2">
    <source>
        <dbReference type="Proteomes" id="UP001642484"/>
    </source>
</evidence>
<protein>
    <submittedName>
        <fullName evidence="1">Uncharacterized protein</fullName>
    </submittedName>
</protein>
<organism evidence="1 2">
    <name type="scientific">Durusdinium trenchii</name>
    <dbReference type="NCBI Taxonomy" id="1381693"/>
    <lineage>
        <taxon>Eukaryota</taxon>
        <taxon>Sar</taxon>
        <taxon>Alveolata</taxon>
        <taxon>Dinophyceae</taxon>
        <taxon>Suessiales</taxon>
        <taxon>Symbiodiniaceae</taxon>
        <taxon>Durusdinium</taxon>
    </lineage>
</organism>
<evidence type="ECO:0000313" key="1">
    <source>
        <dbReference type="EMBL" id="CAK9046948.1"/>
    </source>
</evidence>
<feature type="non-terminal residue" evidence="1">
    <location>
        <position position="59"/>
    </location>
</feature>
<reference evidence="1 2" key="1">
    <citation type="submission" date="2024-02" db="EMBL/GenBank/DDBJ databases">
        <authorList>
            <person name="Chen Y."/>
            <person name="Shah S."/>
            <person name="Dougan E. K."/>
            <person name="Thang M."/>
            <person name="Chan C."/>
        </authorList>
    </citation>
    <scope>NUCLEOTIDE SEQUENCE [LARGE SCALE GENOMIC DNA]</scope>
</reference>